<feature type="compositionally biased region" description="Basic and acidic residues" evidence="1">
    <location>
        <begin position="23"/>
        <end position="38"/>
    </location>
</feature>
<name>A0A8X6NI61_NEPPI</name>
<feature type="region of interest" description="Disordered" evidence="1">
    <location>
        <begin position="15"/>
        <end position="43"/>
    </location>
</feature>
<evidence type="ECO:0000313" key="2">
    <source>
        <dbReference type="EMBL" id="GFT16190.1"/>
    </source>
</evidence>
<sequence>MQAYGGLRQKALPIPIADYTGSQRERERKEDRERESSRLCRMSQGNPPYGCGDRFSRSAEVPFSHLFLSHLLPFCSSSENSIHWPASLPSLSEGSTSQLVKQTRARDGSRGYETWGRKGISVVLPFLETSPLFLPSAYRHEPSDPLKSISSFSIDLPGLHYLEEKKEDGHVGSRRRGPITSSLLGNVYGVELTFADRPAGVVRPKEKMKTIVELDGSPRIHMPTHPPNRAAAAIKARLSEPLL</sequence>
<keyword evidence="3" id="KW-1185">Reference proteome</keyword>
<dbReference type="Proteomes" id="UP000887013">
    <property type="component" value="Unassembled WGS sequence"/>
</dbReference>
<accession>A0A8X6NI61</accession>
<evidence type="ECO:0000256" key="1">
    <source>
        <dbReference type="SAM" id="MobiDB-lite"/>
    </source>
</evidence>
<dbReference type="AlphaFoldDB" id="A0A8X6NI61"/>
<evidence type="ECO:0000313" key="3">
    <source>
        <dbReference type="Proteomes" id="UP000887013"/>
    </source>
</evidence>
<dbReference type="OrthoDB" id="6416809at2759"/>
<gene>
    <name evidence="2" type="primary">AVEN_12718_1</name>
    <name evidence="2" type="ORF">NPIL_220891</name>
</gene>
<organism evidence="2 3">
    <name type="scientific">Nephila pilipes</name>
    <name type="common">Giant wood spider</name>
    <name type="synonym">Nephila maculata</name>
    <dbReference type="NCBI Taxonomy" id="299642"/>
    <lineage>
        <taxon>Eukaryota</taxon>
        <taxon>Metazoa</taxon>
        <taxon>Ecdysozoa</taxon>
        <taxon>Arthropoda</taxon>
        <taxon>Chelicerata</taxon>
        <taxon>Arachnida</taxon>
        <taxon>Araneae</taxon>
        <taxon>Araneomorphae</taxon>
        <taxon>Entelegynae</taxon>
        <taxon>Araneoidea</taxon>
        <taxon>Nephilidae</taxon>
        <taxon>Nephila</taxon>
    </lineage>
</organism>
<protein>
    <submittedName>
        <fullName evidence="2">Uncharacterized protein</fullName>
    </submittedName>
</protein>
<comment type="caution">
    <text evidence="2">The sequence shown here is derived from an EMBL/GenBank/DDBJ whole genome shotgun (WGS) entry which is preliminary data.</text>
</comment>
<reference evidence="2" key="1">
    <citation type="submission" date="2020-08" db="EMBL/GenBank/DDBJ databases">
        <title>Multicomponent nature underlies the extraordinary mechanical properties of spider dragline silk.</title>
        <authorList>
            <person name="Kono N."/>
            <person name="Nakamura H."/>
            <person name="Mori M."/>
            <person name="Yoshida Y."/>
            <person name="Ohtoshi R."/>
            <person name="Malay A.D."/>
            <person name="Moran D.A.P."/>
            <person name="Tomita M."/>
            <person name="Numata K."/>
            <person name="Arakawa K."/>
        </authorList>
    </citation>
    <scope>NUCLEOTIDE SEQUENCE</scope>
</reference>
<proteinExistence type="predicted"/>
<dbReference type="EMBL" id="BMAW01058411">
    <property type="protein sequence ID" value="GFT16190.1"/>
    <property type="molecule type" value="Genomic_DNA"/>
</dbReference>